<dbReference type="AlphaFoldDB" id="A0AAX3P0Y0"/>
<proteinExistence type="predicted"/>
<keyword evidence="1" id="KW-0614">Plasmid</keyword>
<dbReference type="Proteomes" id="UP001213721">
    <property type="component" value="Plasmid pK520-MPH"/>
</dbReference>
<gene>
    <name evidence="1" type="ORF">PYU98_24585</name>
</gene>
<organism evidence="1 2">
    <name type="scientific">Aeromonas allosaccharophila</name>
    <dbReference type="NCBI Taxonomy" id="656"/>
    <lineage>
        <taxon>Bacteria</taxon>
        <taxon>Pseudomonadati</taxon>
        <taxon>Pseudomonadota</taxon>
        <taxon>Gammaproteobacteria</taxon>
        <taxon>Aeromonadales</taxon>
        <taxon>Aeromonadaceae</taxon>
        <taxon>Aeromonas</taxon>
    </lineage>
</organism>
<protein>
    <submittedName>
        <fullName evidence="1">Uncharacterized protein</fullName>
    </submittedName>
</protein>
<sequence length="97" mass="11146">MDLLIAKQQANPVEYYVEAYAQHPDKPGIFCSYRGTVSREGLIISGEDFDCLLNGFIDHIFVETGVRCHSSTIKLHKLQLVQDDNFRKLFEVDEQHC</sequence>
<dbReference type="EMBL" id="CP118990">
    <property type="protein sequence ID" value="WED79336.1"/>
    <property type="molecule type" value="Genomic_DNA"/>
</dbReference>
<evidence type="ECO:0000313" key="2">
    <source>
        <dbReference type="Proteomes" id="UP001213721"/>
    </source>
</evidence>
<name>A0AAX3P0Y0_9GAMM</name>
<reference evidence="1" key="1">
    <citation type="submission" date="2023-02" db="EMBL/GenBank/DDBJ databases">
        <title>The sequence of Aeromonas allosaccharophila K520.</title>
        <authorList>
            <person name="Luo X."/>
        </authorList>
    </citation>
    <scope>NUCLEOTIDE SEQUENCE</scope>
    <source>
        <strain evidence="1">K520</strain>
        <plasmid evidence="1">pK520-MPH</plasmid>
    </source>
</reference>
<evidence type="ECO:0000313" key="1">
    <source>
        <dbReference type="EMBL" id="WED79336.1"/>
    </source>
</evidence>
<geneLocation type="plasmid" evidence="1 2">
    <name>pK520-MPH</name>
</geneLocation>
<dbReference type="RefSeq" id="WP_219935016.1">
    <property type="nucleotide sequence ID" value="NZ_CP118990.1"/>
</dbReference>
<accession>A0AAX3P0Y0</accession>